<dbReference type="EMBL" id="VZTU01021654">
    <property type="protein sequence ID" value="NXT81077.1"/>
    <property type="molecule type" value="Genomic_DNA"/>
</dbReference>
<evidence type="ECO:0000256" key="2">
    <source>
        <dbReference type="ARBA" id="ARBA00004496"/>
    </source>
</evidence>
<feature type="coiled-coil region" evidence="10">
    <location>
        <begin position="133"/>
        <end position="265"/>
    </location>
</feature>
<sequence length="431" mass="49491">QTAQAEEQLQQHAQLEEQRVAALESQISQVSELLGTYERAKQKDQQLIQKLKDRVVQLDLENRSLAASSRAPAEPQLEEANLDVNVLKEKMEKLRKLWQVAAERSPPGLAVEKLCELELQQAGETGDGEKTSALYYQQELRQLKEEFERYKVRAQVVLRNKAAQDGSLAKELEDAQEQLAELKEKHLALQLSAEEVGKQHQRDLEAKQQEELSQLQQAHRQELERCQQDYRERALRLEEELHKQRERALAVLAEKDQELEQLRSLTLPQGSKPCLGSGTELLNPGSAGDEASELLPQALHLPSSQEPTFFLYAEQLARKEVEMGALRKQKHQLQTRVHQLQEKILVEEEKHREEVSSLQSQIQKSCRDKGREGANLEYLKNIIYRFLTLPDPLGRQQTLTAILTILQFSPEEQQAVRKQPAHSSWWLTGKR</sequence>
<evidence type="ECO:0000256" key="8">
    <source>
        <dbReference type="ARBA" id="ARBA00073150"/>
    </source>
</evidence>
<evidence type="ECO:0000256" key="1">
    <source>
        <dbReference type="ARBA" id="ARBA00004395"/>
    </source>
</evidence>
<evidence type="ECO:0000256" key="9">
    <source>
        <dbReference type="ARBA" id="ARBA00076300"/>
    </source>
</evidence>
<dbReference type="PROSITE" id="PS50913">
    <property type="entry name" value="GRIP"/>
    <property type="match status" value="1"/>
</dbReference>
<evidence type="ECO:0000256" key="6">
    <source>
        <dbReference type="ARBA" id="ARBA00023136"/>
    </source>
</evidence>
<organism evidence="12 13">
    <name type="scientific">Zapornia atra</name>
    <name type="common">Henderson crake</name>
    <dbReference type="NCBI Taxonomy" id="2585822"/>
    <lineage>
        <taxon>Eukaryota</taxon>
        <taxon>Metazoa</taxon>
        <taxon>Chordata</taxon>
        <taxon>Craniata</taxon>
        <taxon>Vertebrata</taxon>
        <taxon>Euteleostomi</taxon>
        <taxon>Archelosauria</taxon>
        <taxon>Archosauria</taxon>
        <taxon>Dinosauria</taxon>
        <taxon>Saurischia</taxon>
        <taxon>Theropoda</taxon>
        <taxon>Coelurosauria</taxon>
        <taxon>Aves</taxon>
        <taxon>Neognathae</taxon>
        <taxon>Neoaves</taxon>
        <taxon>Gruiformes</taxon>
        <taxon>Rallidae</taxon>
        <taxon>Zapornia</taxon>
    </lineage>
</organism>
<feature type="non-terminal residue" evidence="12">
    <location>
        <position position="431"/>
    </location>
</feature>
<dbReference type="GO" id="GO:0000139">
    <property type="term" value="C:Golgi membrane"/>
    <property type="evidence" value="ECO:0007669"/>
    <property type="project" value="UniProtKB-SubCell"/>
</dbReference>
<evidence type="ECO:0000256" key="3">
    <source>
        <dbReference type="ARBA" id="ARBA00022490"/>
    </source>
</evidence>
<keyword evidence="4" id="KW-0333">Golgi apparatus</keyword>
<feature type="coiled-coil region" evidence="10">
    <location>
        <begin position="5"/>
        <end position="97"/>
    </location>
</feature>
<reference evidence="12 13" key="1">
    <citation type="submission" date="2019-09" db="EMBL/GenBank/DDBJ databases">
        <title>Bird 10,000 Genomes (B10K) Project - Family phase.</title>
        <authorList>
            <person name="Zhang G."/>
        </authorList>
    </citation>
    <scope>NUCLEOTIDE SEQUENCE [LARGE SCALE GENOMIC DNA]</scope>
    <source>
        <strain evidence="12">B10K-DU-011-47</strain>
        <tissue evidence="12">Mixed tissue sample</tissue>
    </source>
</reference>
<proteinExistence type="predicted"/>
<dbReference type="Pfam" id="PF01465">
    <property type="entry name" value="GRIP"/>
    <property type="match status" value="1"/>
</dbReference>
<accession>A0A7L3FLR8</accession>
<keyword evidence="6" id="KW-0472">Membrane</keyword>
<comment type="caution">
    <text evidence="12">The sequence shown here is derived from an EMBL/GenBank/DDBJ whole genome shotgun (WGS) entry which is preliminary data.</text>
</comment>
<keyword evidence="3" id="KW-0963">Cytoplasm</keyword>
<evidence type="ECO:0000256" key="10">
    <source>
        <dbReference type="SAM" id="Coils"/>
    </source>
</evidence>
<dbReference type="SMART" id="SM00755">
    <property type="entry name" value="Grip"/>
    <property type="match status" value="1"/>
</dbReference>
<dbReference type="PANTHER" id="PTHR23157">
    <property type="entry name" value="GRIP AND COILED-COIL DOMAIN-CONTAINING PROTEIN 1"/>
    <property type="match status" value="1"/>
</dbReference>
<evidence type="ECO:0000256" key="7">
    <source>
        <dbReference type="ARBA" id="ARBA00055375"/>
    </source>
</evidence>
<feature type="non-terminal residue" evidence="12">
    <location>
        <position position="1"/>
    </location>
</feature>
<comment type="subcellular location">
    <subcellularLocation>
        <location evidence="2">Cytoplasm</location>
    </subcellularLocation>
    <subcellularLocation>
        <location evidence="1">Golgi apparatus membrane</location>
        <topology evidence="1">Peripheral membrane protein</topology>
    </subcellularLocation>
</comment>
<dbReference type="Gene3D" id="1.10.220.60">
    <property type="entry name" value="GRIP domain"/>
    <property type="match status" value="1"/>
</dbReference>
<evidence type="ECO:0000313" key="13">
    <source>
        <dbReference type="Proteomes" id="UP000557426"/>
    </source>
</evidence>
<evidence type="ECO:0000259" key="11">
    <source>
        <dbReference type="PROSITE" id="PS50913"/>
    </source>
</evidence>
<protein>
    <recommendedName>
        <fullName evidence="8">GRIP and coiled-coil domain-containing protein 1</fullName>
    </recommendedName>
    <alternativeName>
        <fullName evidence="9">Golgi coiled-coil protein 1</fullName>
    </alternativeName>
</protein>
<evidence type="ECO:0000256" key="5">
    <source>
        <dbReference type="ARBA" id="ARBA00023054"/>
    </source>
</evidence>
<keyword evidence="5 10" id="KW-0175">Coiled coil</keyword>
<evidence type="ECO:0000313" key="12">
    <source>
        <dbReference type="EMBL" id="NXT81077.1"/>
    </source>
</evidence>
<feature type="domain" description="GRIP" evidence="11">
    <location>
        <begin position="369"/>
        <end position="419"/>
    </location>
</feature>
<dbReference type="PANTHER" id="PTHR23157:SF25">
    <property type="entry name" value="GRIP AND COILED-COIL DOMAIN-CONTAINING PROTEIN 1"/>
    <property type="match status" value="1"/>
</dbReference>
<dbReference type="FunFam" id="1.10.220.60:FF:000005">
    <property type="entry name" value="GRIP and coiled-coil domain-containing protein 1"/>
    <property type="match status" value="1"/>
</dbReference>
<dbReference type="InterPro" id="IPR051952">
    <property type="entry name" value="Golgi-autophagy_related"/>
</dbReference>
<dbReference type="Proteomes" id="UP000557426">
    <property type="component" value="Unassembled WGS sequence"/>
</dbReference>
<gene>
    <name evidence="12" type="primary">Gcc1</name>
    <name evidence="12" type="ORF">ZAPATR_R12396</name>
</gene>
<comment type="function">
    <text evidence="7">Probably involved in maintaining Golgi structure.</text>
</comment>
<feature type="coiled-coil region" evidence="10">
    <location>
        <begin position="316"/>
        <end position="350"/>
    </location>
</feature>
<keyword evidence="13" id="KW-1185">Reference proteome</keyword>
<dbReference type="AlphaFoldDB" id="A0A7L3FLR8"/>
<dbReference type="InterPro" id="IPR000237">
    <property type="entry name" value="GRIP_dom"/>
</dbReference>
<name>A0A7L3FLR8_9GRUI</name>
<evidence type="ECO:0000256" key="4">
    <source>
        <dbReference type="ARBA" id="ARBA00023034"/>
    </source>
</evidence>